<dbReference type="InterPro" id="IPR011013">
    <property type="entry name" value="Gal_mutarotase_sf_dom"/>
</dbReference>
<dbReference type="PANTHER" id="PTHR11122:SF13">
    <property type="entry name" value="GLUCOSE-6-PHOSPHATE 1-EPIMERASE"/>
    <property type="match status" value="1"/>
</dbReference>
<dbReference type="GO" id="GO:0005975">
    <property type="term" value="P:carbohydrate metabolic process"/>
    <property type="evidence" value="ECO:0007669"/>
    <property type="project" value="InterPro"/>
</dbReference>
<proteinExistence type="inferred from homology"/>
<dbReference type="EC" id="5.1.3.15" evidence="3"/>
<comment type="caution">
    <text evidence="5">The sequence shown here is derived from an EMBL/GenBank/DDBJ whole genome shotgun (WGS) entry which is preliminary data.</text>
</comment>
<dbReference type="GO" id="GO:0005737">
    <property type="term" value="C:cytoplasm"/>
    <property type="evidence" value="ECO:0007669"/>
    <property type="project" value="TreeGrafter"/>
</dbReference>
<dbReference type="Pfam" id="PF01263">
    <property type="entry name" value="Aldose_epim"/>
    <property type="match status" value="1"/>
</dbReference>
<gene>
    <name evidence="5" type="ORF">SLS53_003048</name>
</gene>
<evidence type="ECO:0000313" key="5">
    <source>
        <dbReference type="EMBL" id="KAK7745548.1"/>
    </source>
</evidence>
<dbReference type="EMBL" id="JAJSPL020000008">
    <property type="protein sequence ID" value="KAK7745548.1"/>
    <property type="molecule type" value="Genomic_DNA"/>
</dbReference>
<dbReference type="InterPro" id="IPR014718">
    <property type="entry name" value="GH-type_carb-bd"/>
</dbReference>
<dbReference type="PANTHER" id="PTHR11122">
    <property type="entry name" value="APOSPORY-ASSOCIATED PROTEIN C-RELATED"/>
    <property type="match status" value="1"/>
</dbReference>
<dbReference type="GO" id="GO:0030246">
    <property type="term" value="F:carbohydrate binding"/>
    <property type="evidence" value="ECO:0007669"/>
    <property type="project" value="InterPro"/>
</dbReference>
<dbReference type="Gene3D" id="2.70.98.10">
    <property type="match status" value="1"/>
</dbReference>
<comment type="similarity">
    <text evidence="2">Belongs to the glucose-6-phosphate 1-epimerase family.</text>
</comment>
<evidence type="ECO:0000313" key="6">
    <source>
        <dbReference type="Proteomes" id="UP001320245"/>
    </source>
</evidence>
<dbReference type="GO" id="GO:0047938">
    <property type="term" value="F:glucose-6-phosphate 1-epimerase activity"/>
    <property type="evidence" value="ECO:0007669"/>
    <property type="project" value="UniProtKB-EC"/>
</dbReference>
<dbReference type="InterPro" id="IPR008183">
    <property type="entry name" value="Aldose_1/G6P_1-epimerase"/>
</dbReference>
<dbReference type="CDD" id="cd09020">
    <property type="entry name" value="D-hex-6-P-epi_like"/>
    <property type="match status" value="1"/>
</dbReference>
<dbReference type="SUPFAM" id="SSF74650">
    <property type="entry name" value="Galactose mutarotase-like"/>
    <property type="match status" value="1"/>
</dbReference>
<name>A0AAN9YHX3_9PEZI</name>
<dbReference type="InterPro" id="IPR025532">
    <property type="entry name" value="G6P_1-epimerase"/>
</dbReference>
<comment type="catalytic activity">
    <reaction evidence="1">
        <text>alpha-D-glucose 6-phosphate = beta-D-glucose 6-phosphate</text>
        <dbReference type="Rhea" id="RHEA:16249"/>
        <dbReference type="ChEBI" id="CHEBI:58225"/>
        <dbReference type="ChEBI" id="CHEBI:58247"/>
        <dbReference type="EC" id="5.1.3.15"/>
    </reaction>
</comment>
<dbReference type="Proteomes" id="UP001320245">
    <property type="component" value="Unassembled WGS sequence"/>
</dbReference>
<sequence length="365" mass="39498">MFRVELYALGEDVGEAATAVNYSLQLHPNTSQSHSTQEEQPKNLGIMVDRPNKPSALAATPQQQLPQGTVNIEDGLVRASLPTGETVEVLLHGATVTSWKDANGQEKLWLSEKAVLDGSKAVRGGIPVVFPVFGTAPDHEATSKLPQHGFARTSRWEFLGKSTSESSNNSAAADLSVKLDFGLSSSSLDDATKALWPYEFHLIYSVTLERNSLGTAVVITNKDDKAWEFEVLLHTYLRVKDITQVGVEGLDASEYIDKVDAAKVKTQSSTVTITGETDRVYTPAKGPGEPVKVLEGGKPVFSVVRDSLNDVVVWNPWVEKAKGISDFEPKEGYKNLICVEAGSVKGWQTLEPGDAFEGAQTITAL</sequence>
<evidence type="ECO:0000256" key="3">
    <source>
        <dbReference type="ARBA" id="ARBA00012083"/>
    </source>
</evidence>
<accession>A0AAN9YHX3</accession>
<protein>
    <recommendedName>
        <fullName evidence="3">glucose-6-phosphate 1-epimerase</fullName>
        <ecNumber evidence="3">5.1.3.15</ecNumber>
    </recommendedName>
</protein>
<keyword evidence="4" id="KW-0413">Isomerase</keyword>
<reference evidence="5 6" key="1">
    <citation type="journal article" date="2023" name="PLoS ONE">
        <title>Cytospora paraplurivora sp. nov. isolated from orchards with fruit tree decline syndrome in Ontario, Canada.</title>
        <authorList>
            <person name="Ilyukhin E."/>
            <person name="Nguyen H.D.T."/>
            <person name="Castle A.J."/>
            <person name="Ellouze W."/>
        </authorList>
    </citation>
    <scope>NUCLEOTIDE SEQUENCE [LARGE SCALE GENOMIC DNA]</scope>
    <source>
        <strain evidence="5 6">FDS-564</strain>
    </source>
</reference>
<organism evidence="5 6">
    <name type="scientific">Cytospora paraplurivora</name>
    <dbReference type="NCBI Taxonomy" id="2898453"/>
    <lineage>
        <taxon>Eukaryota</taxon>
        <taxon>Fungi</taxon>
        <taxon>Dikarya</taxon>
        <taxon>Ascomycota</taxon>
        <taxon>Pezizomycotina</taxon>
        <taxon>Sordariomycetes</taxon>
        <taxon>Sordariomycetidae</taxon>
        <taxon>Diaporthales</taxon>
        <taxon>Cytosporaceae</taxon>
        <taxon>Cytospora</taxon>
    </lineage>
</organism>
<dbReference type="AlphaFoldDB" id="A0AAN9YHX3"/>
<keyword evidence="6" id="KW-1185">Reference proteome</keyword>
<evidence type="ECO:0000256" key="1">
    <source>
        <dbReference type="ARBA" id="ARBA00001096"/>
    </source>
</evidence>
<evidence type="ECO:0000256" key="2">
    <source>
        <dbReference type="ARBA" id="ARBA00005866"/>
    </source>
</evidence>
<evidence type="ECO:0000256" key="4">
    <source>
        <dbReference type="ARBA" id="ARBA00023235"/>
    </source>
</evidence>